<sequence length="82" mass="9132">MQQQVSRHCSSCASASLVLTLLPLSGSQLPRRRSERGCELKSNETFQTARYGMMVLVGPYGYTWHIAVSGRSSDMKKMNASY</sequence>
<dbReference type="EMBL" id="RWGY01000007">
    <property type="protein sequence ID" value="TVU37815.1"/>
    <property type="molecule type" value="Genomic_DNA"/>
</dbReference>
<reference evidence="2 3" key="1">
    <citation type="journal article" date="2019" name="Sci. Rep.">
        <title>A high-quality genome of Eragrostis curvula grass provides insights into Poaceae evolution and supports new strategies to enhance forage quality.</title>
        <authorList>
            <person name="Carballo J."/>
            <person name="Santos B.A.C.M."/>
            <person name="Zappacosta D."/>
            <person name="Garbus I."/>
            <person name="Selva J.P."/>
            <person name="Gallo C.A."/>
            <person name="Diaz A."/>
            <person name="Albertini E."/>
            <person name="Caccamo M."/>
            <person name="Echenique V."/>
        </authorList>
    </citation>
    <scope>NUCLEOTIDE SEQUENCE [LARGE SCALE GENOMIC DNA]</scope>
    <source>
        <strain evidence="3">cv. Victoria</strain>
        <tissue evidence="2">Leaf</tissue>
    </source>
</reference>
<evidence type="ECO:0000313" key="2">
    <source>
        <dbReference type="EMBL" id="TVU37815.1"/>
    </source>
</evidence>
<protein>
    <recommendedName>
        <fullName evidence="4">Secreted protein</fullName>
    </recommendedName>
</protein>
<name>A0A5J9VQN3_9POAL</name>
<organism evidence="2 3">
    <name type="scientific">Eragrostis curvula</name>
    <name type="common">weeping love grass</name>
    <dbReference type="NCBI Taxonomy" id="38414"/>
    <lineage>
        <taxon>Eukaryota</taxon>
        <taxon>Viridiplantae</taxon>
        <taxon>Streptophyta</taxon>
        <taxon>Embryophyta</taxon>
        <taxon>Tracheophyta</taxon>
        <taxon>Spermatophyta</taxon>
        <taxon>Magnoliopsida</taxon>
        <taxon>Liliopsida</taxon>
        <taxon>Poales</taxon>
        <taxon>Poaceae</taxon>
        <taxon>PACMAD clade</taxon>
        <taxon>Chloridoideae</taxon>
        <taxon>Eragrostideae</taxon>
        <taxon>Eragrostidinae</taxon>
        <taxon>Eragrostis</taxon>
    </lineage>
</organism>
<proteinExistence type="predicted"/>
<evidence type="ECO:0000256" key="1">
    <source>
        <dbReference type="SAM" id="SignalP"/>
    </source>
</evidence>
<accession>A0A5J9VQN3</accession>
<evidence type="ECO:0000313" key="3">
    <source>
        <dbReference type="Proteomes" id="UP000324897"/>
    </source>
</evidence>
<dbReference type="Gramene" id="TVU37815">
    <property type="protein sequence ID" value="TVU37815"/>
    <property type="gene ID" value="EJB05_11152"/>
</dbReference>
<gene>
    <name evidence="2" type="ORF">EJB05_11152</name>
</gene>
<dbReference type="Proteomes" id="UP000324897">
    <property type="component" value="Chromosome 4"/>
</dbReference>
<feature type="chain" id="PRO_5023882720" description="Secreted protein" evidence="1">
    <location>
        <begin position="28"/>
        <end position="82"/>
    </location>
</feature>
<keyword evidence="3" id="KW-1185">Reference proteome</keyword>
<evidence type="ECO:0008006" key="4">
    <source>
        <dbReference type="Google" id="ProtNLM"/>
    </source>
</evidence>
<keyword evidence="1" id="KW-0732">Signal</keyword>
<comment type="caution">
    <text evidence="2">The sequence shown here is derived from an EMBL/GenBank/DDBJ whole genome shotgun (WGS) entry which is preliminary data.</text>
</comment>
<feature type="signal peptide" evidence="1">
    <location>
        <begin position="1"/>
        <end position="27"/>
    </location>
</feature>
<dbReference type="AlphaFoldDB" id="A0A5J9VQN3"/>